<protein>
    <recommendedName>
        <fullName evidence="2">3-hydroxyisobutyryl-CoA hydrolase</fullName>
        <ecNumber evidence="2">3.1.2.4</ecNumber>
    </recommendedName>
</protein>
<dbReference type="OrthoDB" id="9790967at2"/>
<reference evidence="5 6" key="1">
    <citation type="submission" date="2016-09" db="EMBL/GenBank/DDBJ databases">
        <title>Draft Genome Sequence of Aeromonas sobria Strain 08005, Isolated from Sick Rana catesbeiana.</title>
        <authorList>
            <person name="Yang Q."/>
        </authorList>
    </citation>
    <scope>NUCLEOTIDE SEQUENCE [LARGE SCALE GENOMIC DNA]</scope>
    <source>
        <strain evidence="5 6">08005</strain>
    </source>
</reference>
<evidence type="ECO:0000313" key="6">
    <source>
        <dbReference type="Proteomes" id="UP000179934"/>
    </source>
</evidence>
<evidence type="ECO:0000256" key="1">
    <source>
        <dbReference type="ARBA" id="ARBA00001709"/>
    </source>
</evidence>
<dbReference type="AlphaFoldDB" id="A0A1S2CUJ8"/>
<sequence>MSEPVKVSSHPTEDGHQIGVLTLDSPASLNALSLPMIQILQQTLTRWEQDPAIVCVLLQGAGEKAFCAGGDIRSFYYRKQEASEAELFGYARDFFEQEYRLDHHIHSYRKPLICVADGICMGGGIGLFAGADFRVVTEKSLFAMPEVTIGLYPDVGASWFLSRMPGRLGLWLGLTGARFNGADALGVGLADHAIASDERSALLSRLAVLDWAASGDPCEQIDLLLRGLHGEVAARLPAPVLLPHQQKIDALLAGRTLQGVLARLFSADFNEQEAVLQQAQEICRTGSPISRAILWRQYWQARRHSLAEVFADELTLSVNCVLKGDFVEGVRALLIDKDKDPRWQQLPPEGEWLDEFYRWPQGSNPLAYKG</sequence>
<dbReference type="EMBL" id="MKFU01000022">
    <property type="protein sequence ID" value="OHY91393.1"/>
    <property type="molecule type" value="Genomic_DNA"/>
</dbReference>
<dbReference type="GO" id="GO:0006574">
    <property type="term" value="P:L-valine catabolic process"/>
    <property type="evidence" value="ECO:0007669"/>
    <property type="project" value="TreeGrafter"/>
</dbReference>
<accession>A0A1S2CUJ8</accession>
<dbReference type="EC" id="3.1.2.4" evidence="2"/>
<dbReference type="InterPro" id="IPR029045">
    <property type="entry name" value="ClpP/crotonase-like_dom_sf"/>
</dbReference>
<dbReference type="InterPro" id="IPR045004">
    <property type="entry name" value="ECH_dom"/>
</dbReference>
<evidence type="ECO:0000313" key="5">
    <source>
        <dbReference type="EMBL" id="OHY91393.1"/>
    </source>
</evidence>
<proteinExistence type="predicted"/>
<dbReference type="SUPFAM" id="SSF52096">
    <property type="entry name" value="ClpP/crotonase"/>
    <property type="match status" value="1"/>
</dbReference>
<dbReference type="NCBIfam" id="NF004127">
    <property type="entry name" value="PRK05617.1"/>
    <property type="match status" value="1"/>
</dbReference>
<keyword evidence="3" id="KW-0378">Hydrolase</keyword>
<organism evidence="5 6">
    <name type="scientific">Aeromonas sobria</name>
    <dbReference type="NCBI Taxonomy" id="646"/>
    <lineage>
        <taxon>Bacteria</taxon>
        <taxon>Pseudomonadati</taxon>
        <taxon>Pseudomonadota</taxon>
        <taxon>Gammaproteobacteria</taxon>
        <taxon>Aeromonadales</taxon>
        <taxon>Aeromonadaceae</taxon>
        <taxon>Aeromonas</taxon>
    </lineage>
</organism>
<name>A0A1S2CUJ8_AERSO</name>
<dbReference type="Gene3D" id="3.90.226.10">
    <property type="entry name" value="2-enoyl-CoA Hydratase, Chain A, domain 1"/>
    <property type="match status" value="1"/>
</dbReference>
<dbReference type="RefSeq" id="WP_042020846.1">
    <property type="nucleotide sequence ID" value="NZ_CDBW01000018.1"/>
</dbReference>
<evidence type="ECO:0000256" key="2">
    <source>
        <dbReference type="ARBA" id="ARBA00011915"/>
    </source>
</evidence>
<dbReference type="Pfam" id="PF16113">
    <property type="entry name" value="ECH_2"/>
    <property type="match status" value="1"/>
</dbReference>
<dbReference type="PANTHER" id="PTHR43176:SF3">
    <property type="entry name" value="3-HYDROXYISOBUTYRYL-COA HYDROLASE, MITOCHONDRIAL"/>
    <property type="match status" value="1"/>
</dbReference>
<dbReference type="GO" id="GO:0005829">
    <property type="term" value="C:cytosol"/>
    <property type="evidence" value="ECO:0007669"/>
    <property type="project" value="TreeGrafter"/>
</dbReference>
<evidence type="ECO:0000259" key="4">
    <source>
        <dbReference type="Pfam" id="PF16113"/>
    </source>
</evidence>
<dbReference type="GeneID" id="58922445"/>
<evidence type="ECO:0000256" key="3">
    <source>
        <dbReference type="ARBA" id="ARBA00022801"/>
    </source>
</evidence>
<dbReference type="STRING" id="646.BJD16_16655"/>
<comment type="caution">
    <text evidence="5">The sequence shown here is derived from an EMBL/GenBank/DDBJ whole genome shotgun (WGS) entry which is preliminary data.</text>
</comment>
<dbReference type="Proteomes" id="UP000179934">
    <property type="component" value="Unassembled WGS sequence"/>
</dbReference>
<comment type="catalytic activity">
    <reaction evidence="1">
        <text>3-hydroxy-2-methylpropanoyl-CoA + H2O = 3-hydroxy-2-methylpropanoate + CoA + H(+)</text>
        <dbReference type="Rhea" id="RHEA:20888"/>
        <dbReference type="ChEBI" id="CHEBI:11805"/>
        <dbReference type="ChEBI" id="CHEBI:15377"/>
        <dbReference type="ChEBI" id="CHEBI:15378"/>
        <dbReference type="ChEBI" id="CHEBI:57287"/>
        <dbReference type="ChEBI" id="CHEBI:57340"/>
        <dbReference type="EC" id="3.1.2.4"/>
    </reaction>
</comment>
<gene>
    <name evidence="5" type="ORF">BJD16_16655</name>
</gene>
<dbReference type="PANTHER" id="PTHR43176">
    <property type="entry name" value="3-HYDROXYISOBUTYRYL-COA HYDROLASE-RELATED"/>
    <property type="match status" value="1"/>
</dbReference>
<dbReference type="GO" id="GO:0003860">
    <property type="term" value="F:3-hydroxyisobutyryl-CoA hydrolase activity"/>
    <property type="evidence" value="ECO:0007669"/>
    <property type="project" value="UniProtKB-EC"/>
</dbReference>
<dbReference type="InterPro" id="IPR032259">
    <property type="entry name" value="HIBYL-CoA-H"/>
</dbReference>
<feature type="domain" description="Enoyl-CoA hydratase/isomerase" evidence="4">
    <location>
        <begin position="18"/>
        <end position="345"/>
    </location>
</feature>
<dbReference type="CDD" id="cd06558">
    <property type="entry name" value="crotonase-like"/>
    <property type="match status" value="1"/>
</dbReference>